<organism evidence="1">
    <name type="scientific">Dichomitus squalens</name>
    <dbReference type="NCBI Taxonomy" id="114155"/>
    <lineage>
        <taxon>Eukaryota</taxon>
        <taxon>Fungi</taxon>
        <taxon>Dikarya</taxon>
        <taxon>Basidiomycota</taxon>
        <taxon>Agaricomycotina</taxon>
        <taxon>Agaricomycetes</taxon>
        <taxon>Polyporales</taxon>
        <taxon>Polyporaceae</taxon>
        <taxon>Dichomitus</taxon>
    </lineage>
</organism>
<sequence>MPAKDPTTRCQTRTCLSCQTPRPITGHIIRGCWQAERAWCGEELHCSNSEGVCTCRKGCPEIYTHRYTGHSAQQPGQHLLQHNYIPCYWCLRALGGVGVSLFLRRHFPIVYSVGMSGFTRANESMMIEVIPISSPMSLWRR</sequence>
<accession>A0A4Q9M7R4</accession>
<protein>
    <submittedName>
        <fullName evidence="1">Uncharacterized protein</fullName>
    </submittedName>
</protein>
<name>A0A4Q9M7R4_9APHY</name>
<proteinExistence type="predicted"/>
<dbReference type="EMBL" id="ML143543">
    <property type="protein sequence ID" value="TBU22417.1"/>
    <property type="molecule type" value="Genomic_DNA"/>
</dbReference>
<gene>
    <name evidence="1" type="ORF">BD311DRAFT_144149</name>
</gene>
<reference evidence="1" key="1">
    <citation type="submission" date="2019-01" db="EMBL/GenBank/DDBJ databases">
        <title>Draft genome sequences of three monokaryotic isolates of the white-rot basidiomycete fungus Dichomitus squalens.</title>
        <authorList>
            <consortium name="DOE Joint Genome Institute"/>
            <person name="Lopez S.C."/>
            <person name="Andreopoulos B."/>
            <person name="Pangilinan J."/>
            <person name="Lipzen A."/>
            <person name="Riley R."/>
            <person name="Ahrendt S."/>
            <person name="Ng V."/>
            <person name="Barry K."/>
            <person name="Daum C."/>
            <person name="Grigoriev I.V."/>
            <person name="Hilden K.S."/>
            <person name="Makela M.R."/>
            <person name="de Vries R.P."/>
        </authorList>
    </citation>
    <scope>NUCLEOTIDE SEQUENCE [LARGE SCALE GENOMIC DNA]</scope>
    <source>
        <strain evidence="1">OM18370.1</strain>
    </source>
</reference>
<dbReference type="Proteomes" id="UP000292957">
    <property type="component" value="Unassembled WGS sequence"/>
</dbReference>
<dbReference type="AlphaFoldDB" id="A0A4Q9M7R4"/>
<evidence type="ECO:0000313" key="1">
    <source>
        <dbReference type="EMBL" id="TBU22417.1"/>
    </source>
</evidence>